<dbReference type="AlphaFoldDB" id="A0AB73A5R5"/>
<dbReference type="EMBL" id="ATIT01000141">
    <property type="protein sequence ID" value="EPI07867.1"/>
    <property type="molecule type" value="Genomic_DNA"/>
</dbReference>
<sequence>MKTKITPHILESIIDIVKESVFSKKNKQKSPALNFSVLYGI</sequence>
<protein>
    <submittedName>
        <fullName evidence="1">Uncharacterized protein</fullName>
    </submittedName>
</protein>
<accession>A0AB73A5R5</accession>
<name>A0AB73A5R5_ENTFC</name>
<reference evidence="1 2" key="1">
    <citation type="submission" date="2013-06" db="EMBL/GenBank/DDBJ databases">
        <authorList>
            <person name="Weinstock G."/>
            <person name="Sodergren E."/>
            <person name="Lobos E.A."/>
            <person name="Fulton L."/>
            <person name="Fulton R."/>
            <person name="Courtney L."/>
            <person name="Fronick C."/>
            <person name="O'Laughlin M."/>
            <person name="Godfrey J."/>
            <person name="Wilson R.M."/>
            <person name="Miner T."/>
            <person name="Farmer C."/>
            <person name="Delehaunty K."/>
            <person name="Cordes M."/>
            <person name="Minx P."/>
            <person name="Tomlinson C."/>
            <person name="Chen J."/>
            <person name="Wollam A."/>
            <person name="Pepin K.H."/>
            <person name="Bhonagiri V."/>
            <person name="Zhang X."/>
            <person name="Warren W."/>
            <person name="Mitreva M."/>
            <person name="Mardis E.R."/>
            <person name="Wilson R.K."/>
        </authorList>
    </citation>
    <scope>NUCLEOTIDE SEQUENCE [LARGE SCALE GENOMIC DNA]</scope>
    <source>
        <strain evidence="1 2">SD2A-2</strain>
    </source>
</reference>
<comment type="caution">
    <text evidence="1">The sequence shown here is derived from an EMBL/GenBank/DDBJ whole genome shotgun (WGS) entry which is preliminary data.</text>
</comment>
<dbReference type="Proteomes" id="UP000014622">
    <property type="component" value="Unassembled WGS sequence"/>
</dbReference>
<gene>
    <name evidence="1" type="ORF">D356_02748</name>
</gene>
<organism evidence="1 2">
    <name type="scientific">Enterococcus faecium SD2A-2</name>
    <dbReference type="NCBI Taxonomy" id="1244154"/>
    <lineage>
        <taxon>Bacteria</taxon>
        <taxon>Bacillati</taxon>
        <taxon>Bacillota</taxon>
        <taxon>Bacilli</taxon>
        <taxon>Lactobacillales</taxon>
        <taxon>Enterococcaceae</taxon>
        <taxon>Enterococcus</taxon>
    </lineage>
</organism>
<evidence type="ECO:0000313" key="1">
    <source>
        <dbReference type="EMBL" id="EPI07867.1"/>
    </source>
</evidence>
<evidence type="ECO:0000313" key="2">
    <source>
        <dbReference type="Proteomes" id="UP000014622"/>
    </source>
</evidence>
<proteinExistence type="predicted"/>